<keyword evidence="3 5" id="KW-1133">Transmembrane helix</keyword>
<comment type="caution">
    <text evidence="7">The sequence shown here is derived from an EMBL/GenBank/DDBJ whole genome shotgun (WGS) entry which is preliminary data.</text>
</comment>
<keyword evidence="2 5" id="KW-0812">Transmembrane</keyword>
<dbReference type="Pfam" id="PF07690">
    <property type="entry name" value="MFS_1"/>
    <property type="match status" value="1"/>
</dbReference>
<dbReference type="InterPro" id="IPR011701">
    <property type="entry name" value="MFS"/>
</dbReference>
<feature type="transmembrane region" description="Helical" evidence="5">
    <location>
        <begin position="259"/>
        <end position="282"/>
    </location>
</feature>
<evidence type="ECO:0000256" key="5">
    <source>
        <dbReference type="SAM" id="Phobius"/>
    </source>
</evidence>
<feature type="transmembrane region" description="Helical" evidence="5">
    <location>
        <begin position="382"/>
        <end position="404"/>
    </location>
</feature>
<organism evidence="7 8">
    <name type="scientific">Kluyvera ascorbata</name>
    <dbReference type="NCBI Taxonomy" id="51288"/>
    <lineage>
        <taxon>Bacteria</taxon>
        <taxon>Pseudomonadati</taxon>
        <taxon>Pseudomonadota</taxon>
        <taxon>Gammaproteobacteria</taxon>
        <taxon>Enterobacterales</taxon>
        <taxon>Enterobacteriaceae</taxon>
        <taxon>Kluyvera</taxon>
    </lineage>
</organism>
<evidence type="ECO:0000256" key="3">
    <source>
        <dbReference type="ARBA" id="ARBA00022989"/>
    </source>
</evidence>
<dbReference type="PROSITE" id="PS50850">
    <property type="entry name" value="MFS"/>
    <property type="match status" value="1"/>
</dbReference>
<feature type="transmembrane region" description="Helical" evidence="5">
    <location>
        <begin position="139"/>
        <end position="161"/>
    </location>
</feature>
<dbReference type="AlphaFoldDB" id="A0AB35XA02"/>
<feature type="transmembrane region" description="Helical" evidence="5">
    <location>
        <begin position="75"/>
        <end position="95"/>
    </location>
</feature>
<dbReference type="InterPro" id="IPR020846">
    <property type="entry name" value="MFS_dom"/>
</dbReference>
<feature type="transmembrane region" description="Helical" evidence="5">
    <location>
        <begin position="41"/>
        <end position="63"/>
    </location>
</feature>
<protein>
    <submittedName>
        <fullName evidence="7">MFS transporter</fullName>
    </submittedName>
</protein>
<dbReference type="EMBL" id="JAZKKV010000001">
    <property type="protein sequence ID" value="MEE9656048.1"/>
    <property type="molecule type" value="Genomic_DNA"/>
</dbReference>
<feature type="domain" description="Major facilitator superfamily (MFS) profile" evidence="6">
    <location>
        <begin position="1"/>
        <end position="408"/>
    </location>
</feature>
<feature type="transmembrane region" description="Helical" evidence="5">
    <location>
        <begin position="356"/>
        <end position="376"/>
    </location>
</feature>
<feature type="transmembrane region" description="Helical" evidence="5">
    <location>
        <begin position="294"/>
        <end position="312"/>
    </location>
</feature>
<proteinExistence type="predicted"/>
<dbReference type="SUPFAM" id="SSF103473">
    <property type="entry name" value="MFS general substrate transporter"/>
    <property type="match status" value="1"/>
</dbReference>
<feature type="transmembrane region" description="Helical" evidence="5">
    <location>
        <begin position="101"/>
        <end position="127"/>
    </location>
</feature>
<reference evidence="7 8" key="1">
    <citation type="submission" date="2023-10" db="EMBL/GenBank/DDBJ databases">
        <title>Wastewater isolates of ESBL- and carbapenemase-producing Gram-negative bacteria from New Zealand.</title>
        <authorList>
            <person name="Straub C."/>
            <person name="Weaver L."/>
            <person name="Cornelius A."/>
            <person name="Mcgill E."/>
            <person name="Dyet K."/>
            <person name="White L."/>
            <person name="Pattis I."/>
        </authorList>
    </citation>
    <scope>NUCLEOTIDE SEQUENCE [LARGE SCALE GENOMIC DNA]</scope>
    <source>
        <strain evidence="7 8">ESBL09</strain>
    </source>
</reference>
<dbReference type="InterPro" id="IPR036259">
    <property type="entry name" value="MFS_trans_sf"/>
</dbReference>
<dbReference type="RefSeq" id="WP_331388723.1">
    <property type="nucleotide sequence ID" value="NZ_JAZKKV010000001.1"/>
</dbReference>
<dbReference type="Gene3D" id="1.20.1250.20">
    <property type="entry name" value="MFS general substrate transporter like domains"/>
    <property type="match status" value="2"/>
</dbReference>
<gene>
    <name evidence="7" type="ORF">V4836_18295</name>
</gene>
<evidence type="ECO:0000256" key="2">
    <source>
        <dbReference type="ARBA" id="ARBA00022692"/>
    </source>
</evidence>
<evidence type="ECO:0000256" key="1">
    <source>
        <dbReference type="ARBA" id="ARBA00022475"/>
    </source>
</evidence>
<feature type="transmembrane region" description="Helical" evidence="5">
    <location>
        <begin position="173"/>
        <end position="191"/>
    </location>
</feature>
<dbReference type="PANTHER" id="PTHR23528:SF1">
    <property type="entry name" value="MAJOR FACILITATOR SUPERFAMILY (MFS) PROFILE DOMAIN-CONTAINING PROTEIN"/>
    <property type="match status" value="1"/>
</dbReference>
<keyword evidence="4 5" id="KW-0472">Membrane</keyword>
<evidence type="ECO:0000313" key="8">
    <source>
        <dbReference type="Proteomes" id="UP001331691"/>
    </source>
</evidence>
<feature type="transmembrane region" description="Helical" evidence="5">
    <location>
        <begin position="223"/>
        <end position="247"/>
    </location>
</feature>
<name>A0AB35XA02_9ENTR</name>
<accession>A0AB35XA02</accession>
<feature type="transmembrane region" description="Helical" evidence="5">
    <location>
        <begin position="318"/>
        <end position="335"/>
    </location>
</feature>
<evidence type="ECO:0000259" key="6">
    <source>
        <dbReference type="PROSITE" id="PS50850"/>
    </source>
</evidence>
<keyword evidence="8" id="KW-1185">Reference proteome</keyword>
<dbReference type="Proteomes" id="UP001331691">
    <property type="component" value="Unassembled WGS sequence"/>
</dbReference>
<sequence length="408" mass="43723">MPDYPYRSKTRHSCVRPGLNSVLNPAKLSKIIGGGAEVNNFLALLGTLGAITSTITTIIIGALSDLTRSRWGRRTPWILSGSVLTALVMVGLGMINTKEQLWIFILLWCLLQTFINFVVAPLIAIIADQIAPKHRGLISSIYAAGFIIGQYGGPVVGGFFLSDNHPELVNTGYYVLAIAMLLSGPVAAVIIKEKSSLSMPRQKINRSNFAQYFIFPVRQARDFYLALFGKMLIAITITAFSVYQLFFLTSGMGLTSTSAGTYISLAGVATMVTALIFAPISGPISDKLHTRKKPVFLASLLIAAGTLIPFIYAQPDAMVWYGIVAGIGSGIFFSVDQALNLEVLPNPENSAKDLGILNFANTGAQIMGPVLGAILFKAVGNQYLPILPILAAIALAGGVLIMLIKRVN</sequence>
<dbReference type="GO" id="GO:0022857">
    <property type="term" value="F:transmembrane transporter activity"/>
    <property type="evidence" value="ECO:0007669"/>
    <property type="project" value="InterPro"/>
</dbReference>
<evidence type="ECO:0000256" key="4">
    <source>
        <dbReference type="ARBA" id="ARBA00023136"/>
    </source>
</evidence>
<dbReference type="PANTHER" id="PTHR23528">
    <property type="match status" value="1"/>
</dbReference>
<keyword evidence="1" id="KW-1003">Cell membrane</keyword>
<evidence type="ECO:0000313" key="7">
    <source>
        <dbReference type="EMBL" id="MEE9656048.1"/>
    </source>
</evidence>